<feature type="transmembrane region" description="Helical" evidence="1">
    <location>
        <begin position="304"/>
        <end position="331"/>
    </location>
</feature>
<feature type="transmembrane region" description="Helical" evidence="1">
    <location>
        <begin position="223"/>
        <end position="245"/>
    </location>
</feature>
<sequence>MKSTTTWINSINNRFWRTIVNSTATGVESVAVFRIIMGIYLLFVTTPTYTWIADLPKALYTPPIISFVNLLASDFPGRNFLVTVDFLMVASIVGIVLGIYSRFATLAFVILKVSVLSFQYSFGKIDHDIMLPATLACMAFSGWGQTLALVPDKRSKWDSPSKSLSVIAVLIGFGYFSAGIEKAIHWLNFDLNSNGTARWFYLGLYNLQRQPILAPALKNAPFWFFKIMDVVGVIFELTPIIAVLISRKAWRIWLFFAAAFHLVNYLLFNINFIGNGLVYIAFINYKPVYRYVANLTKSYIAKALILAAVGYAAVIRGISILTSQNVGIIFIPDNGNANLYCMLIIWALICAALFITIFKTGKQPVHDDLEVVSPQLT</sequence>
<proteinExistence type="predicted"/>
<dbReference type="RefSeq" id="WP_232178620.1">
    <property type="nucleotide sequence ID" value="NZ_JAJPWV010000005.1"/>
</dbReference>
<dbReference type="Pfam" id="PF05090">
    <property type="entry name" value="HTTM"/>
    <property type="match status" value="1"/>
</dbReference>
<dbReference type="InterPro" id="IPR053934">
    <property type="entry name" value="HTTM_dom"/>
</dbReference>
<feature type="transmembrane region" description="Helical" evidence="1">
    <location>
        <begin position="337"/>
        <end position="358"/>
    </location>
</feature>
<comment type="caution">
    <text evidence="3">The sequence shown here is derived from an EMBL/GenBank/DDBJ whole genome shotgun (WGS) entry which is preliminary data.</text>
</comment>
<organism evidence="3 4">
    <name type="scientific">Mucilaginibacter roseus</name>
    <dbReference type="NCBI Taxonomy" id="1528868"/>
    <lineage>
        <taxon>Bacteria</taxon>
        <taxon>Pseudomonadati</taxon>
        <taxon>Bacteroidota</taxon>
        <taxon>Sphingobacteriia</taxon>
        <taxon>Sphingobacteriales</taxon>
        <taxon>Sphingobacteriaceae</taxon>
        <taxon>Mucilaginibacter</taxon>
    </lineage>
</organism>
<feature type="transmembrane region" description="Helical" evidence="1">
    <location>
        <begin position="163"/>
        <end position="180"/>
    </location>
</feature>
<reference evidence="3 4" key="1">
    <citation type="submission" date="2021-12" db="EMBL/GenBank/DDBJ databases">
        <title>Mucilaginibacter roseus genome.</title>
        <authorList>
            <person name="Ferreira J.R."/>
            <person name="Newman J.D."/>
        </authorList>
    </citation>
    <scope>NUCLEOTIDE SEQUENCE [LARGE SCALE GENOMIC DNA]</scope>
    <source>
        <strain evidence="3 4">LMG 28454</strain>
    </source>
</reference>
<keyword evidence="1" id="KW-0812">Transmembrane</keyword>
<evidence type="ECO:0000313" key="4">
    <source>
        <dbReference type="Proteomes" id="UP001199919"/>
    </source>
</evidence>
<accession>A0ABS8U4P9</accession>
<keyword evidence="1" id="KW-1133">Transmembrane helix</keyword>
<gene>
    <name evidence="3" type="ORF">LT679_15765</name>
</gene>
<feature type="transmembrane region" description="Helical" evidence="1">
    <location>
        <begin position="129"/>
        <end position="151"/>
    </location>
</feature>
<dbReference type="EMBL" id="JAJPWV010000005">
    <property type="protein sequence ID" value="MCD8742071.1"/>
    <property type="molecule type" value="Genomic_DNA"/>
</dbReference>
<name>A0ABS8U4P9_9SPHI</name>
<dbReference type="Proteomes" id="UP001199919">
    <property type="component" value="Unassembled WGS sequence"/>
</dbReference>
<protein>
    <submittedName>
        <fullName evidence="3">HTTM domain-containing protein</fullName>
    </submittedName>
</protein>
<keyword evidence="4" id="KW-1185">Reference proteome</keyword>
<feature type="transmembrane region" description="Helical" evidence="1">
    <location>
        <begin position="80"/>
        <end position="99"/>
    </location>
</feature>
<feature type="transmembrane region" description="Helical" evidence="1">
    <location>
        <begin position="106"/>
        <end position="123"/>
    </location>
</feature>
<feature type="domain" description="HTTM" evidence="2">
    <location>
        <begin position="28"/>
        <end position="271"/>
    </location>
</feature>
<evidence type="ECO:0000259" key="2">
    <source>
        <dbReference type="Pfam" id="PF05090"/>
    </source>
</evidence>
<feature type="transmembrane region" description="Helical" evidence="1">
    <location>
        <begin position="252"/>
        <end position="270"/>
    </location>
</feature>
<feature type="transmembrane region" description="Helical" evidence="1">
    <location>
        <begin position="31"/>
        <end position="52"/>
    </location>
</feature>
<evidence type="ECO:0000313" key="3">
    <source>
        <dbReference type="EMBL" id="MCD8742071.1"/>
    </source>
</evidence>
<keyword evidence="1" id="KW-0472">Membrane</keyword>
<evidence type="ECO:0000256" key="1">
    <source>
        <dbReference type="SAM" id="Phobius"/>
    </source>
</evidence>